<name>A0ACB7RH91_HYAAI</name>
<proteinExistence type="predicted"/>
<protein>
    <submittedName>
        <fullName evidence="1">Uncharacterized protein</fullName>
    </submittedName>
</protein>
<dbReference type="Proteomes" id="UP000821845">
    <property type="component" value="Chromosome 9"/>
</dbReference>
<keyword evidence="2" id="KW-1185">Reference proteome</keyword>
<accession>A0ACB7RH91</accession>
<organism evidence="1 2">
    <name type="scientific">Hyalomma asiaticum</name>
    <name type="common">Tick</name>
    <dbReference type="NCBI Taxonomy" id="266040"/>
    <lineage>
        <taxon>Eukaryota</taxon>
        <taxon>Metazoa</taxon>
        <taxon>Ecdysozoa</taxon>
        <taxon>Arthropoda</taxon>
        <taxon>Chelicerata</taxon>
        <taxon>Arachnida</taxon>
        <taxon>Acari</taxon>
        <taxon>Parasitiformes</taxon>
        <taxon>Ixodida</taxon>
        <taxon>Ixodoidea</taxon>
        <taxon>Ixodidae</taxon>
        <taxon>Hyalomminae</taxon>
        <taxon>Hyalomma</taxon>
    </lineage>
</organism>
<reference evidence="1" key="1">
    <citation type="submission" date="2020-05" db="EMBL/GenBank/DDBJ databases">
        <title>Large-scale comparative analyses of tick genomes elucidate their genetic diversity and vector capacities.</title>
        <authorList>
            <person name="Jia N."/>
            <person name="Wang J."/>
            <person name="Shi W."/>
            <person name="Du L."/>
            <person name="Sun Y."/>
            <person name="Zhan W."/>
            <person name="Jiang J."/>
            <person name="Wang Q."/>
            <person name="Zhang B."/>
            <person name="Ji P."/>
            <person name="Sakyi L.B."/>
            <person name="Cui X."/>
            <person name="Yuan T."/>
            <person name="Jiang B."/>
            <person name="Yang W."/>
            <person name="Lam T.T.-Y."/>
            <person name="Chang Q."/>
            <person name="Ding S."/>
            <person name="Wang X."/>
            <person name="Zhu J."/>
            <person name="Ruan X."/>
            <person name="Zhao L."/>
            <person name="Wei J."/>
            <person name="Que T."/>
            <person name="Du C."/>
            <person name="Cheng J."/>
            <person name="Dai P."/>
            <person name="Han X."/>
            <person name="Huang E."/>
            <person name="Gao Y."/>
            <person name="Liu J."/>
            <person name="Shao H."/>
            <person name="Ye R."/>
            <person name="Li L."/>
            <person name="Wei W."/>
            <person name="Wang X."/>
            <person name="Wang C."/>
            <person name="Yang T."/>
            <person name="Huo Q."/>
            <person name="Li W."/>
            <person name="Guo W."/>
            <person name="Chen H."/>
            <person name="Zhou L."/>
            <person name="Ni X."/>
            <person name="Tian J."/>
            <person name="Zhou Y."/>
            <person name="Sheng Y."/>
            <person name="Liu T."/>
            <person name="Pan Y."/>
            <person name="Xia L."/>
            <person name="Li J."/>
            <person name="Zhao F."/>
            <person name="Cao W."/>
        </authorList>
    </citation>
    <scope>NUCLEOTIDE SEQUENCE</scope>
    <source>
        <strain evidence="1">Hyas-2018</strain>
    </source>
</reference>
<dbReference type="EMBL" id="CM023489">
    <property type="protein sequence ID" value="KAH6921733.1"/>
    <property type="molecule type" value="Genomic_DNA"/>
</dbReference>
<evidence type="ECO:0000313" key="1">
    <source>
        <dbReference type="EMBL" id="KAH6921733.1"/>
    </source>
</evidence>
<comment type="caution">
    <text evidence="1">The sequence shown here is derived from an EMBL/GenBank/DDBJ whole genome shotgun (WGS) entry which is preliminary data.</text>
</comment>
<sequence length="279" mass="32014">MVTRQLNAGLKELKALIRDPDSNHVLTMQSQVNELFEQLRGRSESQTQEIVRVLRDAGSELTEDVNTKLEEMTHVLRTCGSYVKDDVKAQLEAVVPLLRASESRLMENANNHLQKIVHALNDNGRELKEHISRVEANLSSTLSDQHQSLQVELDRLQEKKESTGNEGVLAAADVVKEDDMPWRSQKKLILRKLEVFAEESMNTLEFLRQQIYRHDRKPWVSDIDSYFGSHCQMWTKSFPCLRLDVTLTNAEYILTLDVGQFAVVNFALFRDILLKVHSS</sequence>
<evidence type="ECO:0000313" key="2">
    <source>
        <dbReference type="Proteomes" id="UP000821845"/>
    </source>
</evidence>
<gene>
    <name evidence="1" type="ORF">HPB50_004382</name>
</gene>